<evidence type="ECO:0000256" key="2">
    <source>
        <dbReference type="ARBA" id="ARBA00022618"/>
    </source>
</evidence>
<evidence type="ECO:0000256" key="1">
    <source>
        <dbReference type="ARBA" id="ARBA00010547"/>
    </source>
</evidence>
<dbReference type="GO" id="GO:0051301">
    <property type="term" value="P:cell division"/>
    <property type="evidence" value="ECO:0007669"/>
    <property type="project" value="UniProtKB-KW"/>
</dbReference>
<keyword evidence="9" id="KW-1185">Reference proteome</keyword>
<dbReference type="GO" id="GO:0031145">
    <property type="term" value="P:anaphase-promoting complex-dependent catabolic process"/>
    <property type="evidence" value="ECO:0007669"/>
    <property type="project" value="TreeGrafter"/>
</dbReference>
<dbReference type="GO" id="GO:0007091">
    <property type="term" value="P:metaphase/anaphase transition of mitotic cell cycle"/>
    <property type="evidence" value="ECO:0007669"/>
    <property type="project" value="TreeGrafter"/>
</dbReference>
<dbReference type="PANTHER" id="PTHR12827">
    <property type="entry name" value="MEIOTIC CHECKPOINT REGULATOR TSG24 FAMILY MEMBER"/>
    <property type="match status" value="1"/>
</dbReference>
<feature type="compositionally biased region" description="Low complexity" evidence="6">
    <location>
        <begin position="420"/>
        <end position="430"/>
    </location>
</feature>
<evidence type="ECO:0000256" key="6">
    <source>
        <dbReference type="SAM" id="MobiDB-lite"/>
    </source>
</evidence>
<feature type="region of interest" description="Disordered" evidence="6">
    <location>
        <begin position="537"/>
        <end position="569"/>
    </location>
</feature>
<gene>
    <name evidence="8" type="primary">APC1</name>
    <name evidence="8" type="ORF">HETSPECPRED_005281</name>
</gene>
<feature type="compositionally biased region" description="Acidic residues" evidence="6">
    <location>
        <begin position="547"/>
        <end position="556"/>
    </location>
</feature>
<keyword evidence="4" id="KW-0498">Mitosis</keyword>
<dbReference type="FunFam" id="1.25.10.10:FF:000400">
    <property type="entry name" value="20S cyclosome subunit (APC1/BimE), putative"/>
    <property type="match status" value="1"/>
</dbReference>
<dbReference type="InterPro" id="IPR024990">
    <property type="entry name" value="Apc1"/>
</dbReference>
<evidence type="ECO:0000313" key="8">
    <source>
        <dbReference type="EMBL" id="CAF9923272.1"/>
    </source>
</evidence>
<feature type="domain" description="Anaphase-promoting complex subunit 1 N-terminal" evidence="7">
    <location>
        <begin position="29"/>
        <end position="844"/>
    </location>
</feature>
<evidence type="ECO:0000256" key="4">
    <source>
        <dbReference type="ARBA" id="ARBA00022776"/>
    </source>
</evidence>
<evidence type="ECO:0000256" key="5">
    <source>
        <dbReference type="ARBA" id="ARBA00023306"/>
    </source>
</evidence>
<reference evidence="8" key="1">
    <citation type="submission" date="2021-03" db="EMBL/GenBank/DDBJ databases">
        <authorList>
            <person name="Tagirdzhanova G."/>
        </authorList>
    </citation>
    <scope>NUCLEOTIDE SEQUENCE</scope>
</reference>
<comment type="similarity">
    <text evidence="1">Belongs to the APC1 family.</text>
</comment>
<evidence type="ECO:0000256" key="3">
    <source>
        <dbReference type="ARBA" id="ARBA00022737"/>
    </source>
</evidence>
<evidence type="ECO:0000259" key="7">
    <source>
        <dbReference type="Pfam" id="PF12859"/>
    </source>
</evidence>
<comment type="caution">
    <text evidence="8">The sequence shown here is derived from an EMBL/GenBank/DDBJ whole genome shotgun (WGS) entry which is preliminary data.</text>
</comment>
<feature type="region of interest" description="Disordered" evidence="6">
    <location>
        <begin position="381"/>
        <end position="430"/>
    </location>
</feature>
<dbReference type="GO" id="GO:0070979">
    <property type="term" value="P:protein K11-linked ubiquitination"/>
    <property type="evidence" value="ECO:0007669"/>
    <property type="project" value="TreeGrafter"/>
</dbReference>
<proteinExistence type="inferred from homology"/>
<keyword evidence="5" id="KW-0131">Cell cycle</keyword>
<dbReference type="InterPro" id="IPR049255">
    <property type="entry name" value="Apc1_N"/>
</dbReference>
<dbReference type="OrthoDB" id="26401at2759"/>
<keyword evidence="2" id="KW-0132">Cell division</keyword>
<dbReference type="InterPro" id="IPR011989">
    <property type="entry name" value="ARM-like"/>
</dbReference>
<dbReference type="Proteomes" id="UP000664521">
    <property type="component" value="Unassembled WGS sequence"/>
</dbReference>
<feature type="region of interest" description="Disordered" evidence="6">
    <location>
        <begin position="125"/>
        <end position="157"/>
    </location>
</feature>
<dbReference type="PANTHER" id="PTHR12827:SF3">
    <property type="entry name" value="ANAPHASE-PROMOTING COMPLEX SUBUNIT 1"/>
    <property type="match status" value="1"/>
</dbReference>
<name>A0A8H3ICR2_9LECA</name>
<dbReference type="EMBL" id="CAJPDS010000033">
    <property type="protein sequence ID" value="CAF9923272.1"/>
    <property type="molecule type" value="Genomic_DNA"/>
</dbReference>
<dbReference type="GO" id="GO:0060090">
    <property type="term" value="F:molecular adaptor activity"/>
    <property type="evidence" value="ECO:0007669"/>
    <property type="project" value="TreeGrafter"/>
</dbReference>
<dbReference type="GO" id="GO:0005680">
    <property type="term" value="C:anaphase-promoting complex"/>
    <property type="evidence" value="ECO:0007669"/>
    <property type="project" value="InterPro"/>
</dbReference>
<evidence type="ECO:0000313" key="9">
    <source>
        <dbReference type="Proteomes" id="UP000664521"/>
    </source>
</evidence>
<accession>A0A8H3ICR2</accession>
<organism evidence="8 9">
    <name type="scientific">Heterodermia speciosa</name>
    <dbReference type="NCBI Taxonomy" id="116794"/>
    <lineage>
        <taxon>Eukaryota</taxon>
        <taxon>Fungi</taxon>
        <taxon>Dikarya</taxon>
        <taxon>Ascomycota</taxon>
        <taxon>Pezizomycotina</taxon>
        <taxon>Lecanoromycetes</taxon>
        <taxon>OSLEUM clade</taxon>
        <taxon>Lecanoromycetidae</taxon>
        <taxon>Caliciales</taxon>
        <taxon>Physciaceae</taxon>
        <taxon>Heterodermia</taxon>
    </lineage>
</organism>
<dbReference type="FunFam" id="1.25.10.10:FF:000217">
    <property type="entry name" value="20S cyclosome subunit (APC1/BimE)"/>
    <property type="match status" value="1"/>
</dbReference>
<keyword evidence="3" id="KW-0677">Repeat</keyword>
<sequence>MASVTSLGIHRPSAVPFLVAEGILPNEPSPKLYEWQVLSSHASSSDDGVEELLTTEHCVVWSRGGAVERIYRFDVEKEPVRHALFTHFRGQDRPKSDVLKHKLEVKLEEHSKVKGLGGLGLDIHDRQMLGSKPSTNSHRQSPIDENRKSHLVQSPKDNLQGQRSLNCALVVILKTQAHVFFLAGTSHIIHLPFEVDRAFPLHTGLLLQRRPPQSVVPVTPTFPSVPQNSFAVEALASPKAALNPNAKHLQEKVDPNLPFLPMFNDLLLQASDTAASASLPRLYSLTDPLADIGVVVTQRKGYSINNMRKHQNRETIMFDTVGPAENVLYVSQFDDLGQHDSDSDKSLSALLAVTQNQESREYTVWSIENVKDRFPASCSHSLASKASDRHNRRRSSYGIGTSTGASTPVARGTAHGRESFGGSRSRGSTARELLSEDSFNDGEDKLALHLGSALDNPNAPAKSSRRVSSILARADLSSNQDNTSFSDLAGGYAQSMTARRATSFGSYGVKLGPGTEMGSSSLRTRQPVGLRSSVEPPIVVESHEEGVDNDYDEDTASENPKDPRMRHQPPGLQKEIIFTKIHTIIPPDVTSSHPSQMPTGPRIFLLKPPAHVFRGQGDEKDAYLCIADKIAKSLLILSLRDTMISHVKQGSNVNGESPKSRKDLQHHVLRVTDTSYSRGVIDACVIRDIDCKRLLILSRGADGLDQLSLQDPWGSDMAIRLPSKLFLNNPFQIVNTLSLKQRREGGFKRILSQGPQALVGLSHGGNRETVDLVDAGGSRHRVKVQLQPRNPFILTMVKLCDSMLRLTDQSGESFISGWWNAMMWLSVRPDLEGDTEWTAFVIVLFSIAAGFVEQHHTTMTRTKKRKSGLLRSSSGANTNMESWEAMLVEESSVSRTVPVWMQGEAWSWILTQAKVSVPVEDNVSRKPRPIRTCIAPTLPSRKKSPFLVHCASLAHEFRSFPSGVGNTTEGSKVTSRFTNHDAKRTALATILVGLHLYREELKLNTLASTAVHDLTPVLAQIGSWLEWPSWSFSASSYYMLESVDMDFWLFEDSPVKNVGVESPAEPYHPPSIMHFIEAANLEPPSIPFISLLDVVGHQRINENSPTRYVSWAKELASFTPRTVAINGLLTSGPVHSPDARIMDMTSWGWNLSILETLPESISVVFRCAISRCQAQPPAASDSAILDMIGRDDINMQKEENHAIKPRISSAVAPLIENIRDIHSICVSALDVDTVGTHDGSAEADRQSTSSMIFKDDQRFAEAAKLLHPLHAPMAKCVAEPDWTDTDLLEAQQELAKTIAMRTLAVSPGRSCLFYSARLPILTEKYPIHGFTLSCVMKPSNTTVTADKVAYTEEKVSWAFFHAGVEAGLSIAVDAKGIDTSWILFNKPLELKNRHAGFLLALGLNGHLKSIAKWVAFKYLTPKHTMTSIGLLLGLAASHLGTMDTLITRLLSVHVTRMLPPGAAELNLSPLTQTSGIMGIGLLYCGTQHRRMSEIMLSEMENTEEDDNSSPQDSLRDEGYRLAAGFALGYVNLGRGKDLKGLHDMRIVERLLALAIGTKKVSIVHILDKATAAATVAVALIFMKTHNEILARKIDIPDTIHQFEYVRPDIFLLRTVARHLIMWNDIRATLGWVKSQLPIVYQYKAKLVMIHTLNSDEMPFFNIIAGLCLAIGLRYAGTATAEVRNTLCHYLDQFTRICRLPVLNYDSKLARITVRNCQDVVALAAACVMAGTGDLYVFRRLRSLHGRVDVDVPYGSHMAAHLAIGILFLGGGTYSFGTSHLAVASLLCTFYPLFPVTVLDNKSHLQAFRHFWALAAEARCLAVYDIDTSRPIPMSVVITLTSGLKMTMTTPCLLPELSTVANVRTDDPEYWTVAIDLAGHPSEYQAFRRHRGIWVRRRLANDTHLSLFSATMHALNDAQSTHTLGRHIFEWVFRLQTFRNFDRAEQTLVLPPDLANVVYRSSRGTVVDDRLVLETACMTSGKSERLWNLRILFAWADALGRSGGQWGWIGKEIVERLRTRLTMRKMRR</sequence>
<protein>
    <submittedName>
        <fullName evidence="8">Anaphase-promoting complex subunit 1</fullName>
    </submittedName>
</protein>
<dbReference type="Gene3D" id="1.25.10.10">
    <property type="entry name" value="Leucine-rich Repeat Variant"/>
    <property type="match status" value="3"/>
</dbReference>
<dbReference type="Pfam" id="PF12859">
    <property type="entry name" value="ANAPC1"/>
    <property type="match status" value="1"/>
</dbReference>